<evidence type="ECO:0000313" key="1">
    <source>
        <dbReference type="EMBL" id="KAF3496904.1"/>
    </source>
</evidence>
<protein>
    <submittedName>
        <fullName evidence="1">Uncharacterized protein</fullName>
    </submittedName>
</protein>
<gene>
    <name evidence="1" type="ORF">DY000_02053693</name>
</gene>
<sequence length="84" mass="9549">MRNFGNNIQRDKKFTSLFISLFLLNTTEDKILDFSAPSSGKVEIYGEVMVSLTATVEAHWAEVPSIKDILMDKGLALLCRRKRE</sequence>
<evidence type="ECO:0000313" key="2">
    <source>
        <dbReference type="Proteomes" id="UP000266723"/>
    </source>
</evidence>
<name>A0ABQ7AGK9_BRACR</name>
<organism evidence="1 2">
    <name type="scientific">Brassica cretica</name>
    <name type="common">Mustard</name>
    <dbReference type="NCBI Taxonomy" id="69181"/>
    <lineage>
        <taxon>Eukaryota</taxon>
        <taxon>Viridiplantae</taxon>
        <taxon>Streptophyta</taxon>
        <taxon>Embryophyta</taxon>
        <taxon>Tracheophyta</taxon>
        <taxon>Spermatophyta</taxon>
        <taxon>Magnoliopsida</taxon>
        <taxon>eudicotyledons</taxon>
        <taxon>Gunneridae</taxon>
        <taxon>Pentapetalae</taxon>
        <taxon>rosids</taxon>
        <taxon>malvids</taxon>
        <taxon>Brassicales</taxon>
        <taxon>Brassicaceae</taxon>
        <taxon>Brassiceae</taxon>
        <taxon>Brassica</taxon>
    </lineage>
</organism>
<keyword evidence="2" id="KW-1185">Reference proteome</keyword>
<proteinExistence type="predicted"/>
<accession>A0ABQ7AGK9</accession>
<dbReference type="EMBL" id="QGKV02002055">
    <property type="protein sequence ID" value="KAF3496904.1"/>
    <property type="molecule type" value="Genomic_DNA"/>
</dbReference>
<reference evidence="1 2" key="1">
    <citation type="journal article" date="2020" name="BMC Genomics">
        <title>Intraspecific diversification of the crop wild relative Brassica cretica Lam. using demographic model selection.</title>
        <authorList>
            <person name="Kioukis A."/>
            <person name="Michalopoulou V.A."/>
            <person name="Briers L."/>
            <person name="Pirintsos S."/>
            <person name="Studholme D.J."/>
            <person name="Pavlidis P."/>
            <person name="Sarris P.F."/>
        </authorList>
    </citation>
    <scope>NUCLEOTIDE SEQUENCE [LARGE SCALE GENOMIC DNA]</scope>
    <source>
        <strain evidence="2">cv. PFS-1207/04</strain>
    </source>
</reference>
<comment type="caution">
    <text evidence="1">The sequence shown here is derived from an EMBL/GenBank/DDBJ whole genome shotgun (WGS) entry which is preliminary data.</text>
</comment>
<dbReference type="Proteomes" id="UP000266723">
    <property type="component" value="Unassembled WGS sequence"/>
</dbReference>